<dbReference type="Pfam" id="PF05485">
    <property type="entry name" value="THAP"/>
    <property type="match status" value="1"/>
</dbReference>
<keyword evidence="4 5" id="KW-0238">DNA-binding</keyword>
<dbReference type="InterPro" id="IPR038441">
    <property type="entry name" value="THAP_Znf_sf"/>
</dbReference>
<dbReference type="SMART" id="SM00692">
    <property type="entry name" value="DM3"/>
    <property type="match status" value="1"/>
</dbReference>
<evidence type="ECO:0000259" key="8">
    <source>
        <dbReference type="PROSITE" id="PS50950"/>
    </source>
</evidence>
<evidence type="ECO:0000256" key="7">
    <source>
        <dbReference type="SAM" id="MobiDB-lite"/>
    </source>
</evidence>
<dbReference type="InterPro" id="IPR026516">
    <property type="entry name" value="THAP1/10"/>
</dbReference>
<dbReference type="EMBL" id="JARKHS020023715">
    <property type="protein sequence ID" value="KAK8768599.1"/>
    <property type="molecule type" value="Genomic_DNA"/>
</dbReference>
<dbReference type="GO" id="GO:0006357">
    <property type="term" value="P:regulation of transcription by RNA polymerase II"/>
    <property type="evidence" value="ECO:0007669"/>
    <property type="project" value="TreeGrafter"/>
</dbReference>
<dbReference type="PANTHER" id="PTHR46600">
    <property type="entry name" value="THAP DOMAIN-CONTAINING"/>
    <property type="match status" value="1"/>
</dbReference>
<feature type="compositionally biased region" description="Acidic residues" evidence="7">
    <location>
        <begin position="248"/>
        <end position="271"/>
    </location>
</feature>
<keyword evidence="6" id="KW-0175">Coiled coil</keyword>
<evidence type="ECO:0000256" key="2">
    <source>
        <dbReference type="ARBA" id="ARBA00022771"/>
    </source>
</evidence>
<feature type="domain" description="THAP-type" evidence="8">
    <location>
        <begin position="1"/>
        <end position="83"/>
    </location>
</feature>
<dbReference type="GO" id="GO:0000978">
    <property type="term" value="F:RNA polymerase II cis-regulatory region sequence-specific DNA binding"/>
    <property type="evidence" value="ECO:0007669"/>
    <property type="project" value="TreeGrafter"/>
</dbReference>
<feature type="compositionally biased region" description="Basic and acidic residues" evidence="7">
    <location>
        <begin position="175"/>
        <end position="186"/>
    </location>
</feature>
<dbReference type="Proteomes" id="UP001321473">
    <property type="component" value="Unassembled WGS sequence"/>
</dbReference>
<feature type="compositionally biased region" description="Basic and acidic residues" evidence="7">
    <location>
        <begin position="210"/>
        <end position="230"/>
    </location>
</feature>
<evidence type="ECO:0000313" key="9">
    <source>
        <dbReference type="EMBL" id="KAK8768599.1"/>
    </source>
</evidence>
<evidence type="ECO:0000256" key="4">
    <source>
        <dbReference type="ARBA" id="ARBA00023125"/>
    </source>
</evidence>
<evidence type="ECO:0000256" key="1">
    <source>
        <dbReference type="ARBA" id="ARBA00022723"/>
    </source>
</evidence>
<accession>A0AAQ4E1K9</accession>
<dbReference type="GO" id="GO:0003700">
    <property type="term" value="F:DNA-binding transcription factor activity"/>
    <property type="evidence" value="ECO:0007669"/>
    <property type="project" value="TreeGrafter"/>
</dbReference>
<dbReference type="InterPro" id="IPR006612">
    <property type="entry name" value="THAP_Znf"/>
</dbReference>
<evidence type="ECO:0000256" key="6">
    <source>
        <dbReference type="SAM" id="Coils"/>
    </source>
</evidence>
<evidence type="ECO:0000313" key="10">
    <source>
        <dbReference type="Proteomes" id="UP001321473"/>
    </source>
</evidence>
<protein>
    <recommendedName>
        <fullName evidence="8">THAP-type domain-containing protein</fullName>
    </recommendedName>
</protein>
<feature type="coiled-coil region" evidence="6">
    <location>
        <begin position="320"/>
        <end position="375"/>
    </location>
</feature>
<dbReference type="GO" id="GO:0005634">
    <property type="term" value="C:nucleus"/>
    <property type="evidence" value="ECO:0007669"/>
    <property type="project" value="TreeGrafter"/>
</dbReference>
<keyword evidence="10" id="KW-1185">Reference proteome</keyword>
<dbReference type="AlphaFoldDB" id="A0AAQ4E1K9"/>
<comment type="caution">
    <text evidence="9">The sequence shown here is derived from an EMBL/GenBank/DDBJ whole genome shotgun (WGS) entry which is preliminary data.</text>
</comment>
<dbReference type="SUPFAM" id="SSF57716">
    <property type="entry name" value="Glucocorticoid receptor-like (DNA-binding domain)"/>
    <property type="match status" value="1"/>
</dbReference>
<reference evidence="9 10" key="1">
    <citation type="journal article" date="2023" name="Arcadia Sci">
        <title>De novo assembly of a long-read Amblyomma americanum tick genome.</title>
        <authorList>
            <person name="Chou S."/>
            <person name="Poskanzer K.E."/>
            <person name="Rollins M."/>
            <person name="Thuy-Boun P.S."/>
        </authorList>
    </citation>
    <scope>NUCLEOTIDE SEQUENCE [LARGE SCALE GENOMIC DNA]</scope>
    <source>
        <strain evidence="9">F_SG_1</strain>
        <tissue evidence="9">Salivary glands</tissue>
    </source>
</reference>
<dbReference type="Gene3D" id="6.20.210.20">
    <property type="entry name" value="THAP domain"/>
    <property type="match status" value="1"/>
</dbReference>
<keyword evidence="3" id="KW-0862">Zinc</keyword>
<keyword evidence="2 5" id="KW-0863">Zinc-finger</keyword>
<organism evidence="9 10">
    <name type="scientific">Amblyomma americanum</name>
    <name type="common">Lone star tick</name>
    <dbReference type="NCBI Taxonomy" id="6943"/>
    <lineage>
        <taxon>Eukaryota</taxon>
        <taxon>Metazoa</taxon>
        <taxon>Ecdysozoa</taxon>
        <taxon>Arthropoda</taxon>
        <taxon>Chelicerata</taxon>
        <taxon>Arachnida</taxon>
        <taxon>Acari</taxon>
        <taxon>Parasitiformes</taxon>
        <taxon>Ixodida</taxon>
        <taxon>Ixodoidea</taxon>
        <taxon>Ixodidae</taxon>
        <taxon>Amblyomminae</taxon>
        <taxon>Amblyomma</taxon>
    </lineage>
</organism>
<gene>
    <name evidence="9" type="ORF">V5799_014936</name>
</gene>
<sequence>MPANCSACKNRSNNGTKTTFHKFPSRDKECLKKWVDFVSKARGKGLWKPTVNSKLCSLHFEEGCFRYFNGRVYLNSGAAPTVIDIPGHLQKGTRCTNSTRESVVSSASSSAVIPISPEAQTVPASQLEERAFDYKGNPLNSAPVKIAKLELSRLDEEQLRRALAPVAKGTPRSRMSAEAKEADGKRPIIVHVTSLNANNESPGRPTRVKRLPEKFRSGDYDRNFGEEPPRKAPRVSPKLDDTEPGISDQDDFGSEDADAPDLDEDEYEGSDAEVLVPTSSPGPAIAYRSQPSTGQGVGPDGKAATQAAPKSMAGTSAGTLVELCTQLEEQRARNEELSRQLTKSKEVIENQNRNIEALEDIINGLRQRVVAMAKKCGSNTKPTDGSGDGKG</sequence>
<evidence type="ECO:0000256" key="3">
    <source>
        <dbReference type="ARBA" id="ARBA00022833"/>
    </source>
</evidence>
<dbReference type="PROSITE" id="PS50950">
    <property type="entry name" value="ZF_THAP"/>
    <property type="match status" value="1"/>
</dbReference>
<feature type="region of interest" description="Disordered" evidence="7">
    <location>
        <begin position="163"/>
        <end position="315"/>
    </location>
</feature>
<proteinExistence type="predicted"/>
<name>A0AAQ4E1K9_AMBAM</name>
<evidence type="ECO:0000256" key="5">
    <source>
        <dbReference type="PROSITE-ProRule" id="PRU00309"/>
    </source>
</evidence>
<dbReference type="PANTHER" id="PTHR46600:SF7">
    <property type="entry name" value="SI:DKEY-228B2.6-RELATED"/>
    <property type="match status" value="1"/>
</dbReference>
<dbReference type="SMART" id="SM00980">
    <property type="entry name" value="THAP"/>
    <property type="match status" value="1"/>
</dbReference>
<dbReference type="GO" id="GO:0008270">
    <property type="term" value="F:zinc ion binding"/>
    <property type="evidence" value="ECO:0007669"/>
    <property type="project" value="UniProtKB-KW"/>
</dbReference>
<keyword evidence="1" id="KW-0479">Metal-binding</keyword>